<accession>A0A1H8NM77</accession>
<reference evidence="2" key="1">
    <citation type="submission" date="2016-10" db="EMBL/GenBank/DDBJ databases">
        <authorList>
            <person name="Varghese N."/>
            <person name="Submissions S."/>
        </authorList>
    </citation>
    <scope>NUCLEOTIDE SEQUENCE [LARGE SCALE GENOMIC DNA]</scope>
    <source>
        <strain evidence="2">CGMCC 1.8704</strain>
    </source>
</reference>
<dbReference type="OrthoDB" id="9794557at2"/>
<sequence>MRKFLMVITAILVLSIVGYFTFLYNATYSEGVRSGELIKVSNKGVAFKTWEGEISQGISGAQIFSFSVLDSEEKVIADLQEFEGQYVQVNYVERYRTFPWWGDTRYFITEVKKVNSPFKIK</sequence>
<protein>
    <recommendedName>
        <fullName evidence="3">6-phosphogluconate dehydrogenase</fullName>
    </recommendedName>
</protein>
<dbReference type="Proteomes" id="UP000198657">
    <property type="component" value="Unassembled WGS sequence"/>
</dbReference>
<dbReference type="RefSeq" id="WP_091171446.1">
    <property type="nucleotide sequence ID" value="NZ_CBCSFM010000009.1"/>
</dbReference>
<evidence type="ECO:0000313" key="2">
    <source>
        <dbReference type="Proteomes" id="UP000198657"/>
    </source>
</evidence>
<keyword evidence="2" id="KW-1185">Reference proteome</keyword>
<dbReference type="EMBL" id="FODN01000005">
    <property type="protein sequence ID" value="SEO30629.1"/>
    <property type="molecule type" value="Genomic_DNA"/>
</dbReference>
<gene>
    <name evidence="1" type="ORF">SAMN04487942_2362</name>
</gene>
<proteinExistence type="predicted"/>
<dbReference type="STRING" id="604089.SAMN04487942_2362"/>
<evidence type="ECO:0008006" key="3">
    <source>
        <dbReference type="Google" id="ProtNLM"/>
    </source>
</evidence>
<dbReference type="AlphaFoldDB" id="A0A1H8NM77"/>
<evidence type="ECO:0000313" key="1">
    <source>
        <dbReference type="EMBL" id="SEO30629.1"/>
    </source>
</evidence>
<name>A0A1H8NM77_9FLAO</name>
<organism evidence="1 2">
    <name type="scientific">Flavobacterium sinopsychrotolerans</name>
    <dbReference type="NCBI Taxonomy" id="604089"/>
    <lineage>
        <taxon>Bacteria</taxon>
        <taxon>Pseudomonadati</taxon>
        <taxon>Bacteroidota</taxon>
        <taxon>Flavobacteriia</taxon>
        <taxon>Flavobacteriales</taxon>
        <taxon>Flavobacteriaceae</taxon>
        <taxon>Flavobacterium</taxon>
    </lineage>
</organism>